<reference evidence="2 3" key="1">
    <citation type="submission" date="2017-11" db="EMBL/GenBank/DDBJ databases">
        <title>De-novo sequencing of pomegranate (Punica granatum L.) genome.</title>
        <authorList>
            <person name="Akparov Z."/>
            <person name="Amiraslanov A."/>
            <person name="Hajiyeva S."/>
            <person name="Abbasov M."/>
            <person name="Kaur K."/>
            <person name="Hamwieh A."/>
            <person name="Solovyev V."/>
            <person name="Salamov A."/>
            <person name="Braich B."/>
            <person name="Kosarev P."/>
            <person name="Mahmoud A."/>
            <person name="Hajiyev E."/>
            <person name="Babayeva S."/>
            <person name="Izzatullayeva V."/>
            <person name="Mammadov A."/>
            <person name="Mammadov A."/>
            <person name="Sharifova S."/>
            <person name="Ojaghi J."/>
            <person name="Eynullazada K."/>
            <person name="Bayramov B."/>
            <person name="Abdulazimova A."/>
            <person name="Shahmuradov I."/>
        </authorList>
    </citation>
    <scope>NUCLEOTIDE SEQUENCE [LARGE SCALE GENOMIC DNA]</scope>
    <source>
        <strain evidence="3">cv. AG2017</strain>
        <tissue evidence="2">Leaf</tissue>
    </source>
</reference>
<sequence length="174" mass="18448">MGPTEIFILDLMNSSMDSTSQEKSPWSISSNSLRDLTWGPTRRIKEFRSGNGVVLVVGDEGGGEKGELLPQGGKVKLRLVVELLGIEEDEEGVGPGGLLRGEVAGDGAVVEVDDARLGSRLEGEELRSEIGVGVGGGATEEEEEEDQGRGQDGSRRVEREGGLGVGTMNRGNRR</sequence>
<evidence type="ECO:0000256" key="1">
    <source>
        <dbReference type="SAM" id="MobiDB-lite"/>
    </source>
</evidence>
<dbReference type="EMBL" id="PGOL01000250">
    <property type="protein sequence ID" value="PKI73803.1"/>
    <property type="molecule type" value="Genomic_DNA"/>
</dbReference>
<organism evidence="2 3">
    <name type="scientific">Punica granatum</name>
    <name type="common">Pomegranate</name>
    <dbReference type="NCBI Taxonomy" id="22663"/>
    <lineage>
        <taxon>Eukaryota</taxon>
        <taxon>Viridiplantae</taxon>
        <taxon>Streptophyta</taxon>
        <taxon>Embryophyta</taxon>
        <taxon>Tracheophyta</taxon>
        <taxon>Spermatophyta</taxon>
        <taxon>Magnoliopsida</taxon>
        <taxon>eudicotyledons</taxon>
        <taxon>Gunneridae</taxon>
        <taxon>Pentapetalae</taxon>
        <taxon>rosids</taxon>
        <taxon>malvids</taxon>
        <taxon>Myrtales</taxon>
        <taxon>Lythraceae</taxon>
        <taxon>Punica</taxon>
    </lineage>
</organism>
<name>A0A2I0KZP3_PUNGR</name>
<dbReference type="Proteomes" id="UP000233551">
    <property type="component" value="Unassembled WGS sequence"/>
</dbReference>
<evidence type="ECO:0000313" key="3">
    <source>
        <dbReference type="Proteomes" id="UP000233551"/>
    </source>
</evidence>
<evidence type="ECO:0000313" key="2">
    <source>
        <dbReference type="EMBL" id="PKI73803.1"/>
    </source>
</evidence>
<protein>
    <submittedName>
        <fullName evidence="2">Uncharacterized protein</fullName>
    </submittedName>
</protein>
<comment type="caution">
    <text evidence="2">The sequence shown here is derived from an EMBL/GenBank/DDBJ whole genome shotgun (WGS) entry which is preliminary data.</text>
</comment>
<feature type="region of interest" description="Disordered" evidence="1">
    <location>
        <begin position="123"/>
        <end position="174"/>
    </location>
</feature>
<dbReference type="AlphaFoldDB" id="A0A2I0KZP3"/>
<gene>
    <name evidence="2" type="ORF">CRG98_005787</name>
</gene>
<keyword evidence="3" id="KW-1185">Reference proteome</keyword>
<feature type="compositionally biased region" description="Basic and acidic residues" evidence="1">
    <location>
        <begin position="147"/>
        <end position="161"/>
    </location>
</feature>
<proteinExistence type="predicted"/>
<accession>A0A2I0KZP3</accession>